<comment type="catalytic activity">
    <reaction evidence="8 10">
        <text>(6R)-10-formyltetrahydrofolate + 5-amino-1-(5-phospho-beta-D-ribosyl)imidazole-4-carboxamide = 5-formamido-1-(5-phospho-D-ribosyl)imidazole-4-carboxamide + (6S)-5,6,7,8-tetrahydrofolate</text>
        <dbReference type="Rhea" id="RHEA:22192"/>
        <dbReference type="ChEBI" id="CHEBI:57453"/>
        <dbReference type="ChEBI" id="CHEBI:58467"/>
        <dbReference type="ChEBI" id="CHEBI:58475"/>
        <dbReference type="ChEBI" id="CHEBI:195366"/>
        <dbReference type="EC" id="2.1.2.3"/>
    </reaction>
</comment>
<dbReference type="NCBIfam" id="TIGR00355">
    <property type="entry name" value="purH"/>
    <property type="match status" value="1"/>
</dbReference>
<dbReference type="PANTHER" id="PTHR11692:SF0">
    <property type="entry name" value="BIFUNCTIONAL PURINE BIOSYNTHESIS PROTEIN ATIC"/>
    <property type="match status" value="1"/>
</dbReference>
<keyword evidence="7 10" id="KW-0511">Multifunctional enzyme</keyword>
<dbReference type="RefSeq" id="WP_080815440.1">
    <property type="nucleotide sequence ID" value="NZ_LT009748.1"/>
</dbReference>
<dbReference type="InterPro" id="IPR011607">
    <property type="entry name" value="MGS-like_dom"/>
</dbReference>
<dbReference type="Pfam" id="PF01808">
    <property type="entry name" value="AICARFT_IMPCHas"/>
    <property type="match status" value="1"/>
</dbReference>
<evidence type="ECO:0000313" key="12">
    <source>
        <dbReference type="EMBL" id="CUX10673.1"/>
    </source>
</evidence>
<dbReference type="EMBL" id="FBWG01000001">
    <property type="protein sequence ID" value="CUX10673.1"/>
    <property type="molecule type" value="Genomic_DNA"/>
</dbReference>
<dbReference type="GO" id="GO:0004643">
    <property type="term" value="F:phosphoribosylaminoimidazolecarboxamide formyltransferase activity"/>
    <property type="evidence" value="ECO:0007669"/>
    <property type="project" value="UniProtKB-UniRule"/>
</dbReference>
<dbReference type="InterPro" id="IPR002695">
    <property type="entry name" value="PurH-like"/>
</dbReference>
<evidence type="ECO:0000256" key="5">
    <source>
        <dbReference type="ARBA" id="ARBA00022755"/>
    </source>
</evidence>
<comment type="pathway">
    <text evidence="1 10">Purine metabolism; IMP biosynthesis via de novo pathway; IMP from 5-formamido-1-(5-phospho-D-ribosyl)imidazole-4-carboxamide: step 1/1.</text>
</comment>
<dbReference type="Pfam" id="PF02142">
    <property type="entry name" value="MGS"/>
    <property type="match status" value="1"/>
</dbReference>
<dbReference type="InterPro" id="IPR036914">
    <property type="entry name" value="MGS-like_dom_sf"/>
</dbReference>
<evidence type="ECO:0000256" key="10">
    <source>
        <dbReference type="HAMAP-Rule" id="MF_00139"/>
    </source>
</evidence>
<evidence type="ECO:0000256" key="2">
    <source>
        <dbReference type="ARBA" id="ARBA00004954"/>
    </source>
</evidence>
<dbReference type="FunFam" id="3.40.140.20:FF:000001">
    <property type="entry name" value="Bifunctional purine biosynthesis protein PurH"/>
    <property type="match status" value="1"/>
</dbReference>
<dbReference type="Proteomes" id="UP000191987">
    <property type="component" value="Unassembled WGS sequence"/>
</dbReference>
<dbReference type="SUPFAM" id="SSF53927">
    <property type="entry name" value="Cytidine deaminase-like"/>
    <property type="match status" value="1"/>
</dbReference>
<dbReference type="HAMAP" id="MF_00139">
    <property type="entry name" value="PurH"/>
    <property type="match status" value="1"/>
</dbReference>
<keyword evidence="5 10" id="KW-0658">Purine biosynthesis</keyword>
<dbReference type="SMART" id="SM00851">
    <property type="entry name" value="MGS"/>
    <property type="match status" value="1"/>
</dbReference>
<dbReference type="NCBIfam" id="NF002049">
    <property type="entry name" value="PRK00881.1"/>
    <property type="match status" value="1"/>
</dbReference>
<dbReference type="SUPFAM" id="SSF52335">
    <property type="entry name" value="Methylglyoxal synthase-like"/>
    <property type="match status" value="1"/>
</dbReference>
<dbReference type="SMART" id="SM00798">
    <property type="entry name" value="AICARFT_IMPCHas"/>
    <property type="match status" value="1"/>
</dbReference>
<dbReference type="GO" id="GO:0005829">
    <property type="term" value="C:cytosol"/>
    <property type="evidence" value="ECO:0007669"/>
    <property type="project" value="TreeGrafter"/>
</dbReference>
<evidence type="ECO:0000256" key="3">
    <source>
        <dbReference type="ARBA" id="ARBA00007667"/>
    </source>
</evidence>
<comment type="domain">
    <text evidence="10">The IMP cyclohydrolase activity resides in the N-terminal region.</text>
</comment>
<dbReference type="InterPro" id="IPR016193">
    <property type="entry name" value="Cytidine_deaminase-like"/>
</dbReference>
<dbReference type="PIRSF" id="PIRSF000414">
    <property type="entry name" value="AICARFT_IMPCHas"/>
    <property type="match status" value="1"/>
</dbReference>
<dbReference type="InterPro" id="IPR024051">
    <property type="entry name" value="AICAR_Tfase_dup_dom_sf"/>
</dbReference>
<dbReference type="Gene3D" id="3.40.140.20">
    <property type="match status" value="2"/>
</dbReference>
<evidence type="ECO:0000256" key="6">
    <source>
        <dbReference type="ARBA" id="ARBA00022801"/>
    </source>
</evidence>
<proteinExistence type="inferred from homology"/>
<dbReference type="PANTHER" id="PTHR11692">
    <property type="entry name" value="BIFUNCTIONAL PURINE BIOSYNTHESIS PROTEIN PURH"/>
    <property type="match status" value="1"/>
</dbReference>
<dbReference type="PROSITE" id="PS51855">
    <property type="entry name" value="MGS"/>
    <property type="match status" value="1"/>
</dbReference>
<evidence type="ECO:0000259" key="11">
    <source>
        <dbReference type="PROSITE" id="PS51855"/>
    </source>
</evidence>
<feature type="domain" description="MGS-like" evidence="11">
    <location>
        <begin position="8"/>
        <end position="158"/>
    </location>
</feature>
<reference evidence="12 13" key="1">
    <citation type="submission" date="2016-01" db="EMBL/GenBank/DDBJ databases">
        <authorList>
            <person name="Oliw E.H."/>
        </authorList>
    </citation>
    <scope>NUCLEOTIDE SEQUENCE [LARGE SCALE GENOMIC DNA]</scope>
    <source>
        <strain evidence="12 13">Zutra 3-1</strain>
    </source>
</reference>
<organism evidence="12 13">
    <name type="scientific">Agrobacterium deltaense Zutra 3/1</name>
    <dbReference type="NCBI Taxonomy" id="1183427"/>
    <lineage>
        <taxon>Bacteria</taxon>
        <taxon>Pseudomonadati</taxon>
        <taxon>Pseudomonadota</taxon>
        <taxon>Alphaproteobacteria</taxon>
        <taxon>Hyphomicrobiales</taxon>
        <taxon>Rhizobiaceae</taxon>
        <taxon>Rhizobium/Agrobacterium group</taxon>
        <taxon>Agrobacterium</taxon>
    </lineage>
</organism>
<dbReference type="EC" id="2.1.2.3" evidence="10"/>
<evidence type="ECO:0000313" key="13">
    <source>
        <dbReference type="Proteomes" id="UP000191987"/>
    </source>
</evidence>
<name>A0A1S7NRH0_9HYPH</name>
<gene>
    <name evidence="10 12" type="primary">purH</name>
    <name evidence="12" type="ORF">AGR7C_Cc10068</name>
</gene>
<comment type="similarity">
    <text evidence="3 10">Belongs to the PurH family.</text>
</comment>
<dbReference type="GO" id="GO:0003937">
    <property type="term" value="F:IMP cyclohydrolase activity"/>
    <property type="evidence" value="ECO:0007669"/>
    <property type="project" value="UniProtKB-UniRule"/>
</dbReference>
<dbReference type="FunFam" id="3.40.50.1380:FF:000001">
    <property type="entry name" value="Bifunctional purine biosynthesis protein PurH"/>
    <property type="match status" value="1"/>
</dbReference>
<dbReference type="CDD" id="cd01421">
    <property type="entry name" value="IMPCH"/>
    <property type="match status" value="1"/>
</dbReference>
<protein>
    <recommendedName>
        <fullName evidence="10">Bifunctional purine biosynthesis protein PurH</fullName>
    </recommendedName>
    <domain>
        <recommendedName>
            <fullName evidence="10">Phosphoribosylaminoimidazolecarboxamide formyltransferase</fullName>
            <ecNumber evidence="10">2.1.2.3</ecNumber>
        </recommendedName>
        <alternativeName>
            <fullName evidence="10">AICAR transformylase</fullName>
        </alternativeName>
    </domain>
    <domain>
        <recommendedName>
            <fullName evidence="10">IMP cyclohydrolase</fullName>
            <ecNumber evidence="10">3.5.4.10</ecNumber>
        </recommendedName>
        <alternativeName>
            <fullName evidence="10">ATIC</fullName>
        </alternativeName>
        <alternativeName>
            <fullName evidence="10">IMP synthase</fullName>
        </alternativeName>
        <alternativeName>
            <fullName evidence="10">Inosinicase</fullName>
        </alternativeName>
    </domain>
</protein>
<evidence type="ECO:0000256" key="1">
    <source>
        <dbReference type="ARBA" id="ARBA00004844"/>
    </source>
</evidence>
<evidence type="ECO:0000256" key="9">
    <source>
        <dbReference type="ARBA" id="ARBA00050687"/>
    </source>
</evidence>
<evidence type="ECO:0000256" key="4">
    <source>
        <dbReference type="ARBA" id="ARBA00022679"/>
    </source>
</evidence>
<dbReference type="Gene3D" id="3.40.50.1380">
    <property type="entry name" value="Methylglyoxal synthase-like domain"/>
    <property type="match status" value="1"/>
</dbReference>
<dbReference type="EC" id="3.5.4.10" evidence="10"/>
<comment type="catalytic activity">
    <reaction evidence="9 10">
        <text>IMP + H2O = 5-formamido-1-(5-phospho-D-ribosyl)imidazole-4-carboxamide</text>
        <dbReference type="Rhea" id="RHEA:18445"/>
        <dbReference type="ChEBI" id="CHEBI:15377"/>
        <dbReference type="ChEBI" id="CHEBI:58053"/>
        <dbReference type="ChEBI" id="CHEBI:58467"/>
        <dbReference type="EC" id="3.5.4.10"/>
    </reaction>
</comment>
<dbReference type="UniPathway" id="UPA00074">
    <property type="reaction ID" value="UER00133"/>
</dbReference>
<comment type="pathway">
    <text evidence="2 10">Purine metabolism; IMP biosynthesis via de novo pathway; 5-formamido-1-(5-phospho-D-ribosyl)imidazole-4-carboxamide from 5-amino-1-(5-phospho-D-ribosyl)imidazole-4-carboxamide (10-formyl THF route): step 1/1.</text>
</comment>
<keyword evidence="4 10" id="KW-0808">Transferase</keyword>
<accession>A0A1S7NRH0</accession>
<dbReference type="GO" id="GO:0006189">
    <property type="term" value="P:'de novo' IMP biosynthetic process"/>
    <property type="evidence" value="ECO:0007669"/>
    <property type="project" value="UniProtKB-UniRule"/>
</dbReference>
<evidence type="ECO:0000256" key="8">
    <source>
        <dbReference type="ARBA" id="ARBA00050488"/>
    </source>
</evidence>
<evidence type="ECO:0000256" key="7">
    <source>
        <dbReference type="ARBA" id="ARBA00023268"/>
    </source>
</evidence>
<dbReference type="AlphaFoldDB" id="A0A1S7NRH0"/>
<sequence>MAVVSKKIPAPDKVKIRTALLSVSDKTDIIELATVLSKLGVKLLSTGGTAKAIAEAGLPVTDVSDVTNFPEIMDGRVKTLHPNVHGGLLAIRDDAEHVEAMKAHGIEAIDLSVINLYPFEEVRAKGGDYPTTVENIDIGGPAMIRASAKNHAYVTVVTDPSDYPDLVEALQADDGQTSYALRQRFAAKAYARTAAYDAVISNWFAEALAIETPDYRAIGGVLKEKMRYGENPHQSAGFYLTGEKRPGVATATLLQGKQLSYNNINDTDAAYELVAEFLPDNAPAVAIIKHANPCGVATGPTLAEAYRRALACDSVSAFGGVIALNRTLDAETAEEIVKLFTEVIIAPDVTEEAKSIIARKPNLRLLAAGGLPDPRAAGITAKTVSGGLLVQSRDNGMVEDLDLKVVTKRAPTPQELEDMKFAFKIAKHVKSNAVIYAKDGQTAGIGAGQMSRVDSARIAAQKAEDAAKALGLAEPLTRGSAVASEAFYPFADGLLAAIAAGATAVIQPGGSMRDQEVIDAANEHNVAMVFTGMRHFRH</sequence>
<keyword evidence="6 10" id="KW-0378">Hydrolase</keyword>